<protein>
    <submittedName>
        <fullName evidence="1">Uncharacterized protein</fullName>
    </submittedName>
</protein>
<accession>A0A1K0FR63</accession>
<gene>
    <name evidence="1" type="ORF">BG844_05845</name>
</gene>
<comment type="caution">
    <text evidence="1">The sequence shown here is derived from an EMBL/GenBank/DDBJ whole genome shotgun (WGS) entry which is preliminary data.</text>
</comment>
<reference evidence="1 2" key="1">
    <citation type="submission" date="2016-09" db="EMBL/GenBank/DDBJ databases">
        <title>Couchioplanes caeruleus draft genome sequence.</title>
        <authorList>
            <person name="Sheehan J."/>
            <person name="Caffrey P."/>
        </authorList>
    </citation>
    <scope>NUCLEOTIDE SEQUENCE [LARGE SCALE GENOMIC DNA]</scope>
    <source>
        <strain evidence="1 2">DSM 43634</strain>
    </source>
</reference>
<proteinExistence type="predicted"/>
<dbReference type="Proteomes" id="UP000182486">
    <property type="component" value="Unassembled WGS sequence"/>
</dbReference>
<dbReference type="EMBL" id="MEIA01000064">
    <property type="protein sequence ID" value="OJF15176.1"/>
    <property type="molecule type" value="Genomic_DNA"/>
</dbReference>
<evidence type="ECO:0000313" key="1">
    <source>
        <dbReference type="EMBL" id="OJF15176.1"/>
    </source>
</evidence>
<name>A0A1K0FR63_9ACTN</name>
<sequence length="163" mass="17983">MQIGVITGKHAQRSHGFLIWSDPAQRVRQRAGRVRDDESVARIGLAFTGIQLGDATHRRPGQIADLDPHAPRHGDCQCPDRRGLVDHHQGRPMSGQHSYSDIGRRSVFTGIVVSSQPNSRIIWPAEGNHGNRNGTVAATCRRMRRSVDDGGAAHVVLRRPGRR</sequence>
<dbReference type="AlphaFoldDB" id="A0A1K0FR63"/>
<organism evidence="1 2">
    <name type="scientific">Couchioplanes caeruleus subsp. caeruleus</name>
    <dbReference type="NCBI Taxonomy" id="56427"/>
    <lineage>
        <taxon>Bacteria</taxon>
        <taxon>Bacillati</taxon>
        <taxon>Actinomycetota</taxon>
        <taxon>Actinomycetes</taxon>
        <taxon>Micromonosporales</taxon>
        <taxon>Micromonosporaceae</taxon>
        <taxon>Couchioplanes</taxon>
    </lineage>
</organism>
<evidence type="ECO:0000313" key="2">
    <source>
        <dbReference type="Proteomes" id="UP000182486"/>
    </source>
</evidence>
<keyword evidence="2" id="KW-1185">Reference proteome</keyword>